<dbReference type="PROSITE" id="PS01124">
    <property type="entry name" value="HTH_ARAC_FAMILY_2"/>
    <property type="match status" value="1"/>
</dbReference>
<keyword evidence="2 6" id="KW-0238">DNA-binding</keyword>
<dbReference type="PANTHER" id="PTHR43280:SF2">
    <property type="entry name" value="HTH-TYPE TRANSCRIPTIONAL REGULATOR EXSA"/>
    <property type="match status" value="1"/>
</dbReference>
<evidence type="ECO:0000256" key="1">
    <source>
        <dbReference type="ARBA" id="ARBA00023015"/>
    </source>
</evidence>
<evidence type="ECO:0000313" key="7">
    <source>
        <dbReference type="Proteomes" id="UP000198870"/>
    </source>
</evidence>
<dbReference type="PRINTS" id="PR00032">
    <property type="entry name" value="HTHARAC"/>
</dbReference>
<dbReference type="SMART" id="SM00100">
    <property type="entry name" value="cNMP"/>
    <property type="match status" value="1"/>
</dbReference>
<evidence type="ECO:0000313" key="6">
    <source>
        <dbReference type="EMBL" id="SCY61741.1"/>
    </source>
</evidence>
<evidence type="ECO:0000259" key="5">
    <source>
        <dbReference type="PROSITE" id="PS50042"/>
    </source>
</evidence>
<feature type="domain" description="HTH araC/xylS-type" evidence="4">
    <location>
        <begin position="162"/>
        <end position="260"/>
    </location>
</feature>
<evidence type="ECO:0000259" key="4">
    <source>
        <dbReference type="PROSITE" id="PS01124"/>
    </source>
</evidence>
<dbReference type="Gene3D" id="2.60.120.10">
    <property type="entry name" value="Jelly Rolls"/>
    <property type="match status" value="1"/>
</dbReference>
<dbReference type="InterPro" id="IPR018060">
    <property type="entry name" value="HTH_AraC"/>
</dbReference>
<dbReference type="Proteomes" id="UP000198870">
    <property type="component" value="Unassembled WGS sequence"/>
</dbReference>
<dbReference type="RefSeq" id="WP_175469892.1">
    <property type="nucleotide sequence ID" value="NZ_FMUX01000013.1"/>
</dbReference>
<evidence type="ECO:0000256" key="2">
    <source>
        <dbReference type="ARBA" id="ARBA00023125"/>
    </source>
</evidence>
<dbReference type="InterPro" id="IPR020449">
    <property type="entry name" value="Tscrpt_reg_AraC-type_HTH"/>
</dbReference>
<dbReference type="Pfam" id="PF00027">
    <property type="entry name" value="cNMP_binding"/>
    <property type="match status" value="1"/>
</dbReference>
<dbReference type="InterPro" id="IPR018490">
    <property type="entry name" value="cNMP-bd_dom_sf"/>
</dbReference>
<proteinExistence type="predicted"/>
<dbReference type="SUPFAM" id="SSF46689">
    <property type="entry name" value="Homeodomain-like"/>
    <property type="match status" value="2"/>
</dbReference>
<dbReference type="PROSITE" id="PS50042">
    <property type="entry name" value="CNMP_BINDING_3"/>
    <property type="match status" value="1"/>
</dbReference>
<sequence>MNERELLKRHLPFGRLSPEALDRVVSAFQSYRFAEQEKLVVQDEVATWVGFVVSGSIELRIKQFTGGDLSFGSLRRGDFFGLMSFEPKGVSIASAVGATPGVVLMVRRDAFHQMLETYPVLKAYFYKMSLDRVWTAYQSLYQGKASEGPSPVMPGCVSLEVQKSIDFIDRNFMNPITLEEAARANGMSKFHFSRIFKDKTGMSFKEYLNMRRIHVAKKLFVADNLNVSEACYQVGFNDQSYFCRVFRKLEGYTPSEFKKICTGRFPSRKRGESHAKVVSG</sequence>
<dbReference type="SUPFAM" id="SSF51206">
    <property type="entry name" value="cAMP-binding domain-like"/>
    <property type="match status" value="1"/>
</dbReference>
<dbReference type="PANTHER" id="PTHR43280">
    <property type="entry name" value="ARAC-FAMILY TRANSCRIPTIONAL REGULATOR"/>
    <property type="match status" value="1"/>
</dbReference>
<accession>A0A1G5HDH7</accession>
<dbReference type="InterPro" id="IPR000595">
    <property type="entry name" value="cNMP-bd_dom"/>
</dbReference>
<keyword evidence="1" id="KW-0805">Transcription regulation</keyword>
<keyword evidence="3" id="KW-0804">Transcription</keyword>
<gene>
    <name evidence="6" type="ORF">SAMN05216233_113113</name>
</gene>
<dbReference type="AlphaFoldDB" id="A0A1G5HDH7"/>
<keyword evidence="7" id="KW-1185">Reference proteome</keyword>
<dbReference type="GO" id="GO:0003700">
    <property type="term" value="F:DNA-binding transcription factor activity"/>
    <property type="evidence" value="ECO:0007669"/>
    <property type="project" value="InterPro"/>
</dbReference>
<dbReference type="GO" id="GO:0043565">
    <property type="term" value="F:sequence-specific DNA binding"/>
    <property type="evidence" value="ECO:0007669"/>
    <property type="project" value="InterPro"/>
</dbReference>
<dbReference type="InterPro" id="IPR014710">
    <property type="entry name" value="RmlC-like_jellyroll"/>
</dbReference>
<dbReference type="STRING" id="419481.SAMN05216233_113113"/>
<dbReference type="EMBL" id="FMUX01000013">
    <property type="protein sequence ID" value="SCY61741.1"/>
    <property type="molecule type" value="Genomic_DNA"/>
</dbReference>
<feature type="domain" description="Cyclic nucleotide-binding" evidence="5">
    <location>
        <begin position="12"/>
        <end position="132"/>
    </location>
</feature>
<reference evidence="6 7" key="1">
    <citation type="submission" date="2016-10" db="EMBL/GenBank/DDBJ databases">
        <authorList>
            <person name="de Groot N.N."/>
        </authorList>
    </citation>
    <scope>NUCLEOTIDE SEQUENCE [LARGE SCALE GENOMIC DNA]</scope>
    <source>
        <strain evidence="6 7">AA1</strain>
    </source>
</reference>
<dbReference type="CDD" id="cd00038">
    <property type="entry name" value="CAP_ED"/>
    <property type="match status" value="1"/>
</dbReference>
<dbReference type="InterPro" id="IPR009057">
    <property type="entry name" value="Homeodomain-like_sf"/>
</dbReference>
<name>A0A1G5HDH7_9BACT</name>
<organism evidence="6 7">
    <name type="scientific">Desulfoluna spongiiphila</name>
    <dbReference type="NCBI Taxonomy" id="419481"/>
    <lineage>
        <taxon>Bacteria</taxon>
        <taxon>Pseudomonadati</taxon>
        <taxon>Thermodesulfobacteriota</taxon>
        <taxon>Desulfobacteria</taxon>
        <taxon>Desulfobacterales</taxon>
        <taxon>Desulfolunaceae</taxon>
        <taxon>Desulfoluna</taxon>
    </lineage>
</organism>
<dbReference type="Gene3D" id="1.10.10.60">
    <property type="entry name" value="Homeodomain-like"/>
    <property type="match status" value="2"/>
</dbReference>
<dbReference type="SMART" id="SM00342">
    <property type="entry name" value="HTH_ARAC"/>
    <property type="match status" value="1"/>
</dbReference>
<dbReference type="Pfam" id="PF12833">
    <property type="entry name" value="HTH_18"/>
    <property type="match status" value="1"/>
</dbReference>
<protein>
    <submittedName>
        <fullName evidence="6">AraC-type DNA-binding protein</fullName>
    </submittedName>
</protein>
<evidence type="ECO:0000256" key="3">
    <source>
        <dbReference type="ARBA" id="ARBA00023163"/>
    </source>
</evidence>